<feature type="transmembrane region" description="Helical" evidence="1">
    <location>
        <begin position="21"/>
        <end position="41"/>
    </location>
</feature>
<proteinExistence type="predicted"/>
<sequence>MVLKEIRRSARESLVGKWGSAIGSVLIVFALAFFLPGIFFYEDTPRNDALMTIWLILVYSPFVLGLARVFLHIARNQTPKGALFSYLTNGQRYLKSVWFYVLQSIYLFLWTLLLVIPGIIKGYSYAMTSYILVDHPEYSVNQAITKSRELMNGYKWKLFLLQLSFIGWFFLSLLTFGIGFIWLAPYYQAAGAQFYLTITGKRETA</sequence>
<feature type="transmembrane region" description="Helical" evidence="1">
    <location>
        <begin position="53"/>
        <end position="71"/>
    </location>
</feature>
<feature type="transmembrane region" description="Helical" evidence="1">
    <location>
        <begin position="159"/>
        <end position="184"/>
    </location>
</feature>
<keyword evidence="1" id="KW-0472">Membrane</keyword>
<keyword evidence="3" id="KW-1185">Reference proteome</keyword>
<keyword evidence="1" id="KW-0812">Transmembrane</keyword>
<gene>
    <name evidence="2" type="ORF">ACFOUO_09860</name>
</gene>
<dbReference type="InterPro" id="IPR010380">
    <property type="entry name" value="DUF975"/>
</dbReference>
<evidence type="ECO:0000313" key="3">
    <source>
        <dbReference type="Proteomes" id="UP001595843"/>
    </source>
</evidence>
<evidence type="ECO:0000256" key="1">
    <source>
        <dbReference type="SAM" id="Phobius"/>
    </source>
</evidence>
<name>A0ABV8JFA1_9BACL</name>
<dbReference type="Proteomes" id="UP001595843">
    <property type="component" value="Unassembled WGS sequence"/>
</dbReference>
<feature type="transmembrane region" description="Helical" evidence="1">
    <location>
        <begin position="97"/>
        <end position="120"/>
    </location>
</feature>
<dbReference type="RefSeq" id="WP_380704658.1">
    <property type="nucleotide sequence ID" value="NZ_JBHSAP010000009.1"/>
</dbReference>
<dbReference type="PANTHER" id="PTHR40076:SF1">
    <property type="entry name" value="MEMBRANE PROTEIN"/>
    <property type="match status" value="1"/>
</dbReference>
<dbReference type="EMBL" id="JBHSAP010000009">
    <property type="protein sequence ID" value="MFC4077118.1"/>
    <property type="molecule type" value="Genomic_DNA"/>
</dbReference>
<protein>
    <submittedName>
        <fullName evidence="2">DUF975 family protein</fullName>
    </submittedName>
</protein>
<keyword evidence="1" id="KW-1133">Transmembrane helix</keyword>
<comment type="caution">
    <text evidence="2">The sequence shown here is derived from an EMBL/GenBank/DDBJ whole genome shotgun (WGS) entry which is preliminary data.</text>
</comment>
<dbReference type="PANTHER" id="PTHR40076">
    <property type="entry name" value="MEMBRANE PROTEIN-RELATED"/>
    <property type="match status" value="1"/>
</dbReference>
<reference evidence="3" key="1">
    <citation type="journal article" date="2019" name="Int. J. Syst. Evol. Microbiol.">
        <title>The Global Catalogue of Microorganisms (GCM) 10K type strain sequencing project: providing services to taxonomists for standard genome sequencing and annotation.</title>
        <authorList>
            <consortium name="The Broad Institute Genomics Platform"/>
            <consortium name="The Broad Institute Genome Sequencing Center for Infectious Disease"/>
            <person name="Wu L."/>
            <person name="Ma J."/>
        </authorList>
    </citation>
    <scope>NUCLEOTIDE SEQUENCE [LARGE SCALE GENOMIC DNA]</scope>
    <source>
        <strain evidence="3">IBRC-M 10813</strain>
    </source>
</reference>
<dbReference type="Pfam" id="PF06161">
    <property type="entry name" value="DUF975"/>
    <property type="match status" value="1"/>
</dbReference>
<accession>A0ABV8JFA1</accession>
<evidence type="ECO:0000313" key="2">
    <source>
        <dbReference type="EMBL" id="MFC4077118.1"/>
    </source>
</evidence>
<organism evidence="2 3">
    <name type="scientific">Salinithrix halophila</name>
    <dbReference type="NCBI Taxonomy" id="1485204"/>
    <lineage>
        <taxon>Bacteria</taxon>
        <taxon>Bacillati</taxon>
        <taxon>Bacillota</taxon>
        <taxon>Bacilli</taxon>
        <taxon>Bacillales</taxon>
        <taxon>Thermoactinomycetaceae</taxon>
        <taxon>Salinithrix</taxon>
    </lineage>
</organism>